<evidence type="ECO:0000313" key="2">
    <source>
        <dbReference type="EMBL" id="KAK9681724.1"/>
    </source>
</evidence>
<feature type="region of interest" description="Disordered" evidence="1">
    <location>
        <begin position="119"/>
        <end position="147"/>
    </location>
</feature>
<sequence length="178" mass="19900">MFNFVRRTLIPRKENRAQLTINDMMVLHKLLLHDIVNLVKLVFEHIKHVSQLVVKGKTKDQCLPYGMWLSHLFKIHNVVSEGSVGLKPNDKMVDGILGQMSLVIDDGVLMTNSRKDLMKTREGQSSIPKTEPMGGSPSKISGSGPSTLFGEDGRIIRDISTILKAFVIESRSVFSELT</sequence>
<reference evidence="2" key="1">
    <citation type="submission" date="2024-03" db="EMBL/GenBank/DDBJ databases">
        <title>WGS assembly of Saponaria officinalis var. Norfolk2.</title>
        <authorList>
            <person name="Jenkins J."/>
            <person name="Shu S."/>
            <person name="Grimwood J."/>
            <person name="Barry K."/>
            <person name="Goodstein D."/>
            <person name="Schmutz J."/>
            <person name="Leebens-Mack J."/>
            <person name="Osbourn A."/>
        </authorList>
    </citation>
    <scope>NUCLEOTIDE SEQUENCE [LARGE SCALE GENOMIC DNA]</scope>
    <source>
        <strain evidence="2">JIC</strain>
    </source>
</reference>
<feature type="compositionally biased region" description="Low complexity" evidence="1">
    <location>
        <begin position="132"/>
        <end position="146"/>
    </location>
</feature>
<organism evidence="2 3">
    <name type="scientific">Saponaria officinalis</name>
    <name type="common">Common soapwort</name>
    <name type="synonym">Lychnis saponaria</name>
    <dbReference type="NCBI Taxonomy" id="3572"/>
    <lineage>
        <taxon>Eukaryota</taxon>
        <taxon>Viridiplantae</taxon>
        <taxon>Streptophyta</taxon>
        <taxon>Embryophyta</taxon>
        <taxon>Tracheophyta</taxon>
        <taxon>Spermatophyta</taxon>
        <taxon>Magnoliopsida</taxon>
        <taxon>eudicotyledons</taxon>
        <taxon>Gunneridae</taxon>
        <taxon>Pentapetalae</taxon>
        <taxon>Caryophyllales</taxon>
        <taxon>Caryophyllaceae</taxon>
        <taxon>Caryophylleae</taxon>
        <taxon>Saponaria</taxon>
    </lineage>
</organism>
<name>A0AAW1HZY9_SAPOF</name>
<dbReference type="AlphaFoldDB" id="A0AAW1HZY9"/>
<comment type="caution">
    <text evidence="2">The sequence shown here is derived from an EMBL/GenBank/DDBJ whole genome shotgun (WGS) entry which is preliminary data.</text>
</comment>
<dbReference type="Proteomes" id="UP001443914">
    <property type="component" value="Unassembled WGS sequence"/>
</dbReference>
<keyword evidence="3" id="KW-1185">Reference proteome</keyword>
<evidence type="ECO:0000256" key="1">
    <source>
        <dbReference type="SAM" id="MobiDB-lite"/>
    </source>
</evidence>
<proteinExistence type="predicted"/>
<accession>A0AAW1HZY9</accession>
<evidence type="ECO:0000313" key="3">
    <source>
        <dbReference type="Proteomes" id="UP001443914"/>
    </source>
</evidence>
<gene>
    <name evidence="2" type="ORF">RND81_10G023300</name>
</gene>
<protein>
    <submittedName>
        <fullName evidence="2">Uncharacterized protein</fullName>
    </submittedName>
</protein>
<dbReference type="EMBL" id="JBDFQZ010000010">
    <property type="protein sequence ID" value="KAK9681724.1"/>
    <property type="molecule type" value="Genomic_DNA"/>
</dbReference>